<keyword evidence="5" id="KW-1185">Reference proteome</keyword>
<protein>
    <recommendedName>
        <fullName evidence="3">Outer membrane protein beta-barrel domain-containing protein</fullName>
    </recommendedName>
</protein>
<dbReference type="EMBL" id="CP024608">
    <property type="protein sequence ID" value="ATQ73493.1"/>
    <property type="molecule type" value="Genomic_DNA"/>
</dbReference>
<proteinExistence type="predicted"/>
<evidence type="ECO:0000259" key="3">
    <source>
        <dbReference type="Pfam" id="PF13505"/>
    </source>
</evidence>
<organism evidence="4 5">
    <name type="scientific">Massilia violaceinigra</name>
    <dbReference type="NCBI Taxonomy" id="2045208"/>
    <lineage>
        <taxon>Bacteria</taxon>
        <taxon>Pseudomonadati</taxon>
        <taxon>Pseudomonadota</taxon>
        <taxon>Betaproteobacteria</taxon>
        <taxon>Burkholderiales</taxon>
        <taxon>Oxalobacteraceae</taxon>
        <taxon>Telluria group</taxon>
        <taxon>Massilia</taxon>
    </lineage>
</organism>
<gene>
    <name evidence="4" type="ORF">CR152_02405</name>
</gene>
<dbReference type="KEGG" id="mass:CR152_02405"/>
<keyword evidence="2" id="KW-0732">Signal</keyword>
<evidence type="ECO:0000256" key="1">
    <source>
        <dbReference type="ARBA" id="ARBA00004442"/>
    </source>
</evidence>
<reference evidence="4" key="1">
    <citation type="submission" date="2017-10" db="EMBL/GenBank/DDBJ databases">
        <title>Massilia psychrophilum sp. nov., a novel purple-pigmented bacterium isolated from Tianshan glacier, Xinjiang Municipality, China.</title>
        <authorList>
            <person name="Wang H."/>
        </authorList>
    </citation>
    <scope>NUCLEOTIDE SEQUENCE [LARGE SCALE GENOMIC DNA]</scope>
    <source>
        <strain evidence="4">B2</strain>
    </source>
</reference>
<comment type="subcellular location">
    <subcellularLocation>
        <location evidence="1">Cell outer membrane</location>
    </subcellularLocation>
</comment>
<dbReference type="AlphaFoldDB" id="A0A2D2DEU4"/>
<sequence length="207" mass="22123">MLSWLPRNSLGIAEQTVSHKGFRMKKLIFALIAGATAMTAAQAQSPVPYVGVGVASSDHSYKISGSDDGDGYKPSLKVFGGLDITPMWGVEAGYTDLTKADFNYKIGNDTRSGTTDGKRAYIAGKATMPVNEMFSVYGKLGAGYTKVEGSSPNLRYKESETGVYGAVGGQYNLSKQVALTLEYERYGKSKDFGAKADAITVGARYSF</sequence>
<dbReference type="GO" id="GO:0009279">
    <property type="term" value="C:cell outer membrane"/>
    <property type="evidence" value="ECO:0007669"/>
    <property type="project" value="UniProtKB-SubCell"/>
</dbReference>
<evidence type="ECO:0000256" key="2">
    <source>
        <dbReference type="ARBA" id="ARBA00022729"/>
    </source>
</evidence>
<dbReference type="SUPFAM" id="SSF56925">
    <property type="entry name" value="OMPA-like"/>
    <property type="match status" value="1"/>
</dbReference>
<feature type="domain" description="Outer membrane protein beta-barrel" evidence="3">
    <location>
        <begin position="28"/>
        <end position="207"/>
    </location>
</feature>
<dbReference type="InterPro" id="IPR011250">
    <property type="entry name" value="OMP/PagP_B-barrel"/>
</dbReference>
<name>A0A2D2DEU4_9BURK</name>
<evidence type="ECO:0000313" key="5">
    <source>
        <dbReference type="Proteomes" id="UP000229897"/>
    </source>
</evidence>
<dbReference type="Proteomes" id="UP000229897">
    <property type="component" value="Chromosome"/>
</dbReference>
<accession>A0A2D2DEU4</accession>
<dbReference type="Pfam" id="PF13505">
    <property type="entry name" value="OMP_b-brl"/>
    <property type="match status" value="1"/>
</dbReference>
<evidence type="ECO:0000313" key="4">
    <source>
        <dbReference type="EMBL" id="ATQ73493.1"/>
    </source>
</evidence>
<dbReference type="Gene3D" id="2.40.160.20">
    <property type="match status" value="1"/>
</dbReference>
<dbReference type="InterPro" id="IPR027385">
    <property type="entry name" value="Beta-barrel_OMP"/>
</dbReference>